<organism evidence="1">
    <name type="scientific">Blautia hansenii</name>
    <name type="common">Ruminococcus hansenii</name>
    <dbReference type="NCBI Taxonomy" id="1322"/>
    <lineage>
        <taxon>Bacteria</taxon>
        <taxon>Bacillati</taxon>
        <taxon>Bacillota</taxon>
        <taxon>Clostridia</taxon>
        <taxon>Lachnospirales</taxon>
        <taxon>Lachnospiraceae</taxon>
        <taxon>Blautia</taxon>
    </lineage>
</organism>
<dbReference type="Gene3D" id="1.10.10.10">
    <property type="entry name" value="Winged helix-like DNA-binding domain superfamily/Winged helix DNA-binding domain"/>
    <property type="match status" value="1"/>
</dbReference>
<dbReference type="SUPFAM" id="SSF46785">
    <property type="entry name" value="Winged helix' DNA-binding domain"/>
    <property type="match status" value="1"/>
</dbReference>
<dbReference type="NCBIfam" id="TIGR00738">
    <property type="entry name" value="rrf2_super"/>
    <property type="match status" value="1"/>
</dbReference>
<sequence>MLITRECDYGVRIIRALANGDKMCVHQICEQEDLTPAFVYKILKKLEKKEIVKSFRGSNGGYALKSSVKELTLLDIYLAVDPEFYMIECMNPQKPCTHNQSDCGCAVHRELARVQQILLTELKVHSIAEIIGLEKE</sequence>
<dbReference type="RefSeq" id="WP_003019546.1">
    <property type="nucleotide sequence ID" value="NZ_CACRSY010000014.1"/>
</dbReference>
<gene>
    <name evidence="1" type="ORF">BHLFYP23_00378</name>
</gene>
<reference evidence="1" key="1">
    <citation type="submission" date="2019-11" db="EMBL/GenBank/DDBJ databases">
        <authorList>
            <person name="Feng L."/>
        </authorList>
    </citation>
    <scope>NUCLEOTIDE SEQUENCE</scope>
    <source>
        <strain evidence="1">BhanseniiLFYP23</strain>
    </source>
</reference>
<dbReference type="GO" id="GO:0003700">
    <property type="term" value="F:DNA-binding transcription factor activity"/>
    <property type="evidence" value="ECO:0007669"/>
    <property type="project" value="TreeGrafter"/>
</dbReference>
<dbReference type="GO" id="GO:0005829">
    <property type="term" value="C:cytosol"/>
    <property type="evidence" value="ECO:0007669"/>
    <property type="project" value="TreeGrafter"/>
</dbReference>
<dbReference type="PANTHER" id="PTHR33221">
    <property type="entry name" value="WINGED HELIX-TURN-HELIX TRANSCRIPTIONAL REGULATOR, RRF2 FAMILY"/>
    <property type="match status" value="1"/>
</dbReference>
<name>A0A6N2UE88_BLAHA</name>
<dbReference type="Pfam" id="PF02082">
    <property type="entry name" value="Rrf2"/>
    <property type="match status" value="1"/>
</dbReference>
<dbReference type="EMBL" id="CACRSY010000014">
    <property type="protein sequence ID" value="VYT15677.1"/>
    <property type="molecule type" value="Genomic_DNA"/>
</dbReference>
<dbReference type="AlphaFoldDB" id="A0A6N2UE88"/>
<dbReference type="InterPro" id="IPR000944">
    <property type="entry name" value="Tscrpt_reg_Rrf2"/>
</dbReference>
<dbReference type="PROSITE" id="PS51197">
    <property type="entry name" value="HTH_RRF2_2"/>
    <property type="match status" value="1"/>
</dbReference>
<dbReference type="PANTHER" id="PTHR33221:SF2">
    <property type="entry name" value="TRANSCRIPTIONAL REGULATOR"/>
    <property type="match status" value="1"/>
</dbReference>
<protein>
    <submittedName>
        <fullName evidence="1">Iron-responsive transcriptional regulator</fullName>
    </submittedName>
</protein>
<dbReference type="InterPro" id="IPR036388">
    <property type="entry name" value="WH-like_DNA-bd_sf"/>
</dbReference>
<evidence type="ECO:0000313" key="1">
    <source>
        <dbReference type="EMBL" id="VYT15677.1"/>
    </source>
</evidence>
<accession>A0A6N2UE88</accession>
<proteinExistence type="predicted"/>
<dbReference type="InterPro" id="IPR036390">
    <property type="entry name" value="WH_DNA-bd_sf"/>
</dbReference>